<name>A0ABX7X5W9_9GAMM</name>
<gene>
    <name evidence="2" type="ORF">J8380_06930</name>
</gene>
<protein>
    <recommendedName>
        <fullName evidence="4">EF-hand domain-containing protein</fullName>
    </recommendedName>
</protein>
<reference evidence="2 3" key="1">
    <citation type="submission" date="2021-04" db="EMBL/GenBank/DDBJ databases">
        <title>Genomics, taxonomy and metabolism of representatives of sulfur bacteria of the genus Thiothrix: Thiothrix fructosivorans QT, Thiothrix unzii A1T and three new species, Thiothrix subterranea sp. nov., Thiothrix litoralis sp. nov. and 'Candidatus Thiothrix anitrata' sp. nov.</title>
        <authorList>
            <person name="Ravin N.V."/>
            <person name="Smolyakov D."/>
            <person name="Rudenko T.S."/>
            <person name="Mardanov A.V."/>
            <person name="Beletsky A.V."/>
            <person name="Markov N.D."/>
            <person name="Fomenkov A.I."/>
            <person name="Roberts R.J."/>
            <person name="Karnachuk O.V."/>
            <person name="Novikov A."/>
            <person name="Grabovich M.Y."/>
        </authorList>
    </citation>
    <scope>NUCLEOTIDE SEQUENCE [LARGE SCALE GENOMIC DNA]</scope>
    <source>
        <strain evidence="2 3">A52</strain>
    </source>
</reference>
<evidence type="ECO:0008006" key="4">
    <source>
        <dbReference type="Google" id="ProtNLM"/>
    </source>
</evidence>
<organism evidence="2 3">
    <name type="scientific">Candidatus Thiothrix anitrata</name>
    <dbReference type="NCBI Taxonomy" id="2823902"/>
    <lineage>
        <taxon>Bacteria</taxon>
        <taxon>Pseudomonadati</taxon>
        <taxon>Pseudomonadota</taxon>
        <taxon>Gammaproteobacteria</taxon>
        <taxon>Thiotrichales</taxon>
        <taxon>Thiotrichaceae</taxon>
        <taxon>Thiothrix</taxon>
    </lineage>
</organism>
<sequence>MNFQNIGGCTHSDRSSAQWSRPTNTVSERGNNSNKANQQFSGISSFQGNDLLSAFMEMAQNLLKQLQSNPQQNTADTPVVDTGDEASAGNQTNFLTLSAQQRSNLQAGVANLNPDNAFIVDKDCSGTVSKGDVLKTHYAGFGGDPTASTSLNYDVTLRANDAALINGKFGSALTLNDADKARLHSGLNTAATTFNQVFDRDGSGTISSGDVAIGSVAGAFGGTPPPQLPTSYVTLDVASDGTISRKSR</sequence>
<feature type="compositionally biased region" description="Polar residues" evidence="1">
    <location>
        <begin position="15"/>
        <end position="41"/>
    </location>
</feature>
<dbReference type="EMBL" id="CP072800">
    <property type="protein sequence ID" value="QTR51276.1"/>
    <property type="molecule type" value="Genomic_DNA"/>
</dbReference>
<accession>A0ABX7X5W9</accession>
<proteinExistence type="predicted"/>
<evidence type="ECO:0000313" key="2">
    <source>
        <dbReference type="EMBL" id="QTR51276.1"/>
    </source>
</evidence>
<evidence type="ECO:0000313" key="3">
    <source>
        <dbReference type="Proteomes" id="UP000672027"/>
    </source>
</evidence>
<dbReference type="PROSITE" id="PS00018">
    <property type="entry name" value="EF_HAND_1"/>
    <property type="match status" value="1"/>
</dbReference>
<dbReference type="RefSeq" id="WP_210229547.1">
    <property type="nucleotide sequence ID" value="NZ_CP072800.1"/>
</dbReference>
<dbReference type="Proteomes" id="UP000672027">
    <property type="component" value="Chromosome"/>
</dbReference>
<evidence type="ECO:0000256" key="1">
    <source>
        <dbReference type="SAM" id="MobiDB-lite"/>
    </source>
</evidence>
<keyword evidence="3" id="KW-1185">Reference proteome</keyword>
<dbReference type="InterPro" id="IPR018247">
    <property type="entry name" value="EF_Hand_1_Ca_BS"/>
</dbReference>
<feature type="region of interest" description="Disordered" evidence="1">
    <location>
        <begin position="1"/>
        <end position="41"/>
    </location>
</feature>